<evidence type="ECO:0000313" key="1">
    <source>
        <dbReference type="EMBL" id="XDO97426.1"/>
    </source>
</evidence>
<dbReference type="AlphaFoldDB" id="A0AB39KUD5"/>
<name>A0AB39KUD5_9CAUL</name>
<dbReference type="RefSeq" id="WP_369060630.1">
    <property type="nucleotide sequence ID" value="NZ_CP158375.1"/>
</dbReference>
<organism evidence="1">
    <name type="scientific">Caulobacter sp. 73W</name>
    <dbReference type="NCBI Taxonomy" id="3161137"/>
    <lineage>
        <taxon>Bacteria</taxon>
        <taxon>Pseudomonadati</taxon>
        <taxon>Pseudomonadota</taxon>
        <taxon>Alphaproteobacteria</taxon>
        <taxon>Caulobacterales</taxon>
        <taxon>Caulobacteraceae</taxon>
        <taxon>Caulobacter</taxon>
    </lineage>
</organism>
<proteinExistence type="predicted"/>
<protein>
    <recommendedName>
        <fullName evidence="2">ACT domain-containing protein</fullName>
    </recommendedName>
</protein>
<accession>A0AB39KUD5</accession>
<reference evidence="1" key="1">
    <citation type="submission" date="2024-06" db="EMBL/GenBank/DDBJ databases">
        <title>Caulobacter inopinatus, sp. nov.</title>
        <authorList>
            <person name="Donachie S.P."/>
        </authorList>
    </citation>
    <scope>NUCLEOTIDE SEQUENCE</scope>
    <source>
        <strain evidence="1">73W</strain>
    </source>
</reference>
<evidence type="ECO:0008006" key="2">
    <source>
        <dbReference type="Google" id="ProtNLM"/>
    </source>
</evidence>
<gene>
    <name evidence="1" type="ORF">ABOZ73_03125</name>
</gene>
<sequence length="84" mass="9131">MKPDADKRRLFMVSAADTTDALIRVLNVVAVQQARLRRVEAAQTADGLTISLETDDEGDDRADLLASRLGACLAVRGVGFGWRM</sequence>
<dbReference type="EMBL" id="CP158375">
    <property type="protein sequence ID" value="XDO97426.1"/>
    <property type="molecule type" value="Genomic_DNA"/>
</dbReference>